<evidence type="ECO:0000313" key="2">
    <source>
        <dbReference type="Proteomes" id="UP001303899"/>
    </source>
</evidence>
<evidence type="ECO:0000313" key="1">
    <source>
        <dbReference type="EMBL" id="MEA5405088.1"/>
    </source>
</evidence>
<name>A0ABU5S9D9_9BACT</name>
<sequence length="233" mass="27311">MKNIREHVTQKLETDVKLFYKFTDSSGVVRIEESDSNTKKSNQDLVLVKLNNIPQENIWIFENEFYQNKYPNLILDGQKGAFSSAGYKVEKTVLWHYEDKLFLFMFEMKTTMSIENFSKVKDKFEGSLSTISIFIASHSELSELLDTTIYPVGICCYNYEDMTLTRYYSGSEAKETFKTKYIEDFKREFNVKVEPLALTRLYVPVIFYRNHTTPVTTGFEIDFQDILDRLATI</sequence>
<accession>A0ABU5S9D9</accession>
<dbReference type="Proteomes" id="UP001303899">
    <property type="component" value="Unassembled WGS sequence"/>
</dbReference>
<dbReference type="RefSeq" id="WP_323698508.1">
    <property type="nucleotide sequence ID" value="NZ_JAYGIL010000029.1"/>
</dbReference>
<organism evidence="1 2">
    <name type="scientific">Arcicella gelida</name>
    <dbReference type="NCBI Taxonomy" id="2984195"/>
    <lineage>
        <taxon>Bacteria</taxon>
        <taxon>Pseudomonadati</taxon>
        <taxon>Bacteroidota</taxon>
        <taxon>Cytophagia</taxon>
        <taxon>Cytophagales</taxon>
        <taxon>Flectobacillaceae</taxon>
        <taxon>Arcicella</taxon>
    </lineage>
</organism>
<dbReference type="EMBL" id="JAYGIL010000029">
    <property type="protein sequence ID" value="MEA5405088.1"/>
    <property type="molecule type" value="Genomic_DNA"/>
</dbReference>
<reference evidence="1 2" key="1">
    <citation type="submission" date="2023-12" db="EMBL/GenBank/DDBJ databases">
        <title>Novel species of the genus Arcicella isolated from rivers.</title>
        <authorList>
            <person name="Lu H."/>
        </authorList>
    </citation>
    <scope>NUCLEOTIDE SEQUENCE [LARGE SCALE GENOMIC DNA]</scope>
    <source>
        <strain evidence="1 2">DC2W</strain>
    </source>
</reference>
<proteinExistence type="predicted"/>
<comment type="caution">
    <text evidence="1">The sequence shown here is derived from an EMBL/GenBank/DDBJ whole genome shotgun (WGS) entry which is preliminary data.</text>
</comment>
<gene>
    <name evidence="1" type="ORF">VB776_19290</name>
</gene>
<protein>
    <submittedName>
        <fullName evidence="1">Uncharacterized protein</fullName>
    </submittedName>
</protein>
<keyword evidence="2" id="KW-1185">Reference proteome</keyword>